<gene>
    <name evidence="11" type="ORF">GPICK_01515</name>
</gene>
<dbReference type="InterPro" id="IPR002934">
    <property type="entry name" value="Polymerase_NTP_transf_dom"/>
</dbReference>
<dbReference type="GO" id="GO:0005524">
    <property type="term" value="F:ATP binding"/>
    <property type="evidence" value="ECO:0007669"/>
    <property type="project" value="UniProtKB-KW"/>
</dbReference>
<dbReference type="Pfam" id="PF01909">
    <property type="entry name" value="NTP_transf_2"/>
    <property type="match status" value="1"/>
</dbReference>
<dbReference type="InterPro" id="IPR052038">
    <property type="entry name" value="Type-VII_TA_antitoxin"/>
</dbReference>
<evidence type="ECO:0000259" key="10">
    <source>
        <dbReference type="Pfam" id="PF01909"/>
    </source>
</evidence>
<sequence>MGKQEVIDIIRSSKPEIESRYGVMKLGLFGSYVRGQQRKRSDIDILVSFSRDIDLFEFLDLREFLETRLNHKVDLVMESALKPAIGRRILAEVEYV</sequence>
<evidence type="ECO:0000256" key="8">
    <source>
        <dbReference type="ARBA" id="ARBA00022842"/>
    </source>
</evidence>
<dbReference type="PANTHER" id="PTHR33571">
    <property type="entry name" value="SSL8005 PROTEIN"/>
    <property type="match status" value="1"/>
</dbReference>
<organism evidence="11 12">
    <name type="scientific">Geobacter pickeringii</name>
    <dbReference type="NCBI Taxonomy" id="345632"/>
    <lineage>
        <taxon>Bacteria</taxon>
        <taxon>Pseudomonadati</taxon>
        <taxon>Thermodesulfobacteriota</taxon>
        <taxon>Desulfuromonadia</taxon>
        <taxon>Geobacterales</taxon>
        <taxon>Geobacteraceae</taxon>
        <taxon>Geobacter</taxon>
    </lineage>
</organism>
<evidence type="ECO:0000256" key="1">
    <source>
        <dbReference type="ARBA" id="ARBA00001946"/>
    </source>
</evidence>
<accession>A0A0B5BB94</accession>
<dbReference type="KEGG" id="gpi:GPICK_01515"/>
<evidence type="ECO:0000313" key="11">
    <source>
        <dbReference type="EMBL" id="AJE02229.1"/>
    </source>
</evidence>
<dbReference type="Gene3D" id="3.30.460.10">
    <property type="entry name" value="Beta Polymerase, domain 2"/>
    <property type="match status" value="1"/>
</dbReference>
<dbReference type="OrthoDB" id="5422227at2"/>
<keyword evidence="7" id="KW-0067">ATP-binding</keyword>
<dbReference type="RefSeq" id="WP_039739926.1">
    <property type="nucleotide sequence ID" value="NZ_CP009788.1"/>
</dbReference>
<reference evidence="11 12" key="1">
    <citation type="journal article" date="2015" name="Genome Announc.">
        <title>Complete Genome of Geobacter pickeringii G13T, a Metal-Reducing Isolate from Sedimentary Kaolin Deposits.</title>
        <authorList>
            <person name="Badalamenti J.P."/>
            <person name="Bond D.R."/>
        </authorList>
    </citation>
    <scope>NUCLEOTIDE SEQUENCE [LARGE SCALE GENOMIC DNA]</scope>
    <source>
        <strain evidence="11 12">G13</strain>
    </source>
</reference>
<keyword evidence="2" id="KW-1277">Toxin-antitoxin system</keyword>
<evidence type="ECO:0000313" key="12">
    <source>
        <dbReference type="Proteomes" id="UP000057609"/>
    </source>
</evidence>
<evidence type="ECO:0000256" key="4">
    <source>
        <dbReference type="ARBA" id="ARBA00022695"/>
    </source>
</evidence>
<keyword evidence="5" id="KW-0479">Metal-binding</keyword>
<keyword evidence="8" id="KW-0460">Magnesium</keyword>
<evidence type="ECO:0000256" key="2">
    <source>
        <dbReference type="ARBA" id="ARBA00022649"/>
    </source>
</evidence>
<dbReference type="GO" id="GO:0046872">
    <property type="term" value="F:metal ion binding"/>
    <property type="evidence" value="ECO:0007669"/>
    <property type="project" value="UniProtKB-KW"/>
</dbReference>
<dbReference type="AlphaFoldDB" id="A0A0B5BB94"/>
<evidence type="ECO:0000256" key="3">
    <source>
        <dbReference type="ARBA" id="ARBA00022679"/>
    </source>
</evidence>
<protein>
    <submittedName>
        <fullName evidence="11">DNA polymerase III subunit beta</fullName>
    </submittedName>
</protein>
<name>A0A0B5BB94_9BACT</name>
<feature type="domain" description="Polymerase nucleotidyl transferase" evidence="10">
    <location>
        <begin position="13"/>
        <end position="93"/>
    </location>
</feature>
<keyword evidence="6" id="KW-0547">Nucleotide-binding</keyword>
<dbReference type="SUPFAM" id="SSF81301">
    <property type="entry name" value="Nucleotidyltransferase"/>
    <property type="match status" value="1"/>
</dbReference>
<dbReference type="STRING" id="345632.GPICK_01515"/>
<dbReference type="GO" id="GO:0016779">
    <property type="term" value="F:nucleotidyltransferase activity"/>
    <property type="evidence" value="ECO:0007669"/>
    <property type="project" value="UniProtKB-KW"/>
</dbReference>
<dbReference type="Proteomes" id="UP000057609">
    <property type="component" value="Chromosome"/>
</dbReference>
<dbReference type="CDD" id="cd05403">
    <property type="entry name" value="NT_KNTase_like"/>
    <property type="match status" value="1"/>
</dbReference>
<keyword evidence="3" id="KW-0808">Transferase</keyword>
<keyword evidence="4" id="KW-0548">Nucleotidyltransferase</keyword>
<evidence type="ECO:0000256" key="6">
    <source>
        <dbReference type="ARBA" id="ARBA00022741"/>
    </source>
</evidence>
<dbReference type="EMBL" id="CP009788">
    <property type="protein sequence ID" value="AJE02229.1"/>
    <property type="molecule type" value="Genomic_DNA"/>
</dbReference>
<dbReference type="HOGENOM" id="CLU_130257_10_0_7"/>
<proteinExistence type="inferred from homology"/>
<dbReference type="InterPro" id="IPR043519">
    <property type="entry name" value="NT_sf"/>
</dbReference>
<comment type="similarity">
    <text evidence="9">Belongs to the MntA antitoxin family.</text>
</comment>
<keyword evidence="12" id="KW-1185">Reference proteome</keyword>
<evidence type="ECO:0000256" key="7">
    <source>
        <dbReference type="ARBA" id="ARBA00022840"/>
    </source>
</evidence>
<evidence type="ECO:0000256" key="9">
    <source>
        <dbReference type="ARBA" id="ARBA00038276"/>
    </source>
</evidence>
<evidence type="ECO:0000256" key="5">
    <source>
        <dbReference type="ARBA" id="ARBA00022723"/>
    </source>
</evidence>
<comment type="cofactor">
    <cofactor evidence="1">
        <name>Mg(2+)</name>
        <dbReference type="ChEBI" id="CHEBI:18420"/>
    </cofactor>
</comment>
<dbReference type="PANTHER" id="PTHR33571:SF14">
    <property type="entry name" value="PROTEIN ADENYLYLTRANSFERASE MJ0435-RELATED"/>
    <property type="match status" value="1"/>
</dbReference>